<proteinExistence type="predicted"/>
<name>A0A0F3P3B4_ORITS</name>
<dbReference type="SUPFAM" id="SSF109604">
    <property type="entry name" value="HD-domain/PDEase-like"/>
    <property type="match status" value="1"/>
</dbReference>
<evidence type="ECO:0000313" key="2">
    <source>
        <dbReference type="Proteomes" id="UP000033671"/>
    </source>
</evidence>
<keyword evidence="1" id="KW-0418">Kinase</keyword>
<comment type="caution">
    <text evidence="1">The sequence shown here is derived from an EMBL/GenBank/DDBJ whole genome shotgun (WGS) entry which is preliminary data.</text>
</comment>
<dbReference type="EMBL" id="LAOA01000046">
    <property type="protein sequence ID" value="KJV74810.1"/>
    <property type="molecule type" value="Genomic_DNA"/>
</dbReference>
<evidence type="ECO:0000313" key="1">
    <source>
        <dbReference type="EMBL" id="KJV74810.1"/>
    </source>
</evidence>
<dbReference type="Gene3D" id="1.10.3210.10">
    <property type="entry name" value="Hypothetical protein af1432"/>
    <property type="match status" value="1"/>
</dbReference>
<organism evidence="1 2">
    <name type="scientific">Orientia tsutsugamushi str. TA716</name>
    <dbReference type="NCBI Taxonomy" id="1359175"/>
    <lineage>
        <taxon>Bacteria</taxon>
        <taxon>Pseudomonadati</taxon>
        <taxon>Pseudomonadota</taxon>
        <taxon>Alphaproteobacteria</taxon>
        <taxon>Rickettsiales</taxon>
        <taxon>Rickettsiaceae</taxon>
        <taxon>Rickettsieae</taxon>
        <taxon>Orientia</taxon>
    </lineage>
</organism>
<gene>
    <name evidence="1" type="ORF">OTSTA716_1192</name>
</gene>
<dbReference type="InterPro" id="IPR036890">
    <property type="entry name" value="HATPase_C_sf"/>
</dbReference>
<sequence length="175" mass="20597">MLPSTNQKTNYRILQLIVFDNGIGISAEKVKKINNELRNLHIKSYAVLESELQLVKRFIHDITGKIKLESQQDKYTAFTCSIPAEQVSDLTRIKDNKKISSREMIQTFYRQNKTELLLIKLFDRFHNIQTVSIKPYEKRQEIILETQQEFIPLAEYLKLPEIAIELNKYCELYAT</sequence>
<accession>A0A0F3P3B4</accession>
<dbReference type="SUPFAM" id="SSF55874">
    <property type="entry name" value="ATPase domain of HSP90 chaperone/DNA topoisomerase II/histidine kinase"/>
    <property type="match status" value="1"/>
</dbReference>
<keyword evidence="1" id="KW-0808">Transferase</keyword>
<dbReference type="AlphaFoldDB" id="A0A0F3P3B4"/>
<protein>
    <submittedName>
        <fullName evidence="1">Histidine kinase-, DNA gyrase B-, and HSP90-like ATPase family protein</fullName>
    </submittedName>
</protein>
<dbReference type="GO" id="GO:0016301">
    <property type="term" value="F:kinase activity"/>
    <property type="evidence" value="ECO:0007669"/>
    <property type="project" value="UniProtKB-KW"/>
</dbReference>
<dbReference type="PATRIC" id="fig|1359175.3.peg.2151"/>
<dbReference type="Proteomes" id="UP000033671">
    <property type="component" value="Unassembled WGS sequence"/>
</dbReference>
<reference evidence="1 2" key="1">
    <citation type="submission" date="2015-01" db="EMBL/GenBank/DDBJ databases">
        <title>Genome Sequencing of Rickettsiales.</title>
        <authorList>
            <person name="Daugherty S.C."/>
            <person name="Su Q."/>
            <person name="Abolude K."/>
            <person name="Beier-Sexton M."/>
            <person name="Carlyon J.A."/>
            <person name="Carter R."/>
            <person name="Day N.P."/>
            <person name="Dumler S.J."/>
            <person name="Dyachenko V."/>
            <person name="Godinez A."/>
            <person name="Kurtti T.J."/>
            <person name="Lichay M."/>
            <person name="Mullins K.E."/>
            <person name="Ott S."/>
            <person name="Pappas-Brown V."/>
            <person name="Paris D.H."/>
            <person name="Patel P."/>
            <person name="Richards A.L."/>
            <person name="Sadzewicz L."/>
            <person name="Sears K."/>
            <person name="Seidman D."/>
            <person name="Sengamalay N."/>
            <person name="Stenos J."/>
            <person name="Tallon L.J."/>
            <person name="Vincent G."/>
            <person name="Fraser C.M."/>
            <person name="Munderloh U."/>
            <person name="Dunning-Hotopp J.C."/>
        </authorList>
    </citation>
    <scope>NUCLEOTIDE SEQUENCE [LARGE SCALE GENOMIC DNA]</scope>
    <source>
        <strain evidence="1 2">TA716</strain>
    </source>
</reference>